<feature type="domain" description="GIY-YIG" evidence="8">
    <location>
        <begin position="12"/>
        <end position="92"/>
    </location>
</feature>
<dbReference type="InterPro" id="IPR038476">
    <property type="entry name" value="UvrC_RNase_H_dom_sf"/>
</dbReference>
<dbReference type="GO" id="GO:0009380">
    <property type="term" value="C:excinuclease repair complex"/>
    <property type="evidence" value="ECO:0007669"/>
    <property type="project" value="InterPro"/>
</dbReference>
<name>A0A2M7FYI6_9BACT</name>
<dbReference type="Proteomes" id="UP000231019">
    <property type="component" value="Unassembled WGS sequence"/>
</dbReference>
<protein>
    <recommendedName>
        <fullName evidence="6">UvrABC system protein C</fullName>
        <shortName evidence="6">Protein UvrC</shortName>
    </recommendedName>
    <alternativeName>
        <fullName evidence="6">Excinuclease ABC subunit C</fullName>
    </alternativeName>
</protein>
<dbReference type="NCBIfam" id="TIGR00194">
    <property type="entry name" value="uvrC"/>
    <property type="match status" value="1"/>
</dbReference>
<dbReference type="HAMAP" id="MF_00203">
    <property type="entry name" value="UvrC"/>
    <property type="match status" value="1"/>
</dbReference>
<dbReference type="Gene3D" id="1.10.150.20">
    <property type="entry name" value="5' to 3' exonuclease, C-terminal subdomain"/>
    <property type="match status" value="1"/>
</dbReference>
<dbReference type="NCBIfam" id="NF001824">
    <property type="entry name" value="PRK00558.1-5"/>
    <property type="match status" value="1"/>
</dbReference>
<dbReference type="Pfam" id="PF01541">
    <property type="entry name" value="GIY-YIG"/>
    <property type="match status" value="1"/>
</dbReference>
<reference evidence="10 11" key="1">
    <citation type="submission" date="2017-09" db="EMBL/GenBank/DDBJ databases">
        <title>Depth-based differentiation of microbial function through sediment-hosted aquifers and enrichment of novel symbionts in the deep terrestrial subsurface.</title>
        <authorList>
            <person name="Probst A.J."/>
            <person name="Ladd B."/>
            <person name="Jarett J.K."/>
            <person name="Geller-Mcgrath D.E."/>
            <person name="Sieber C.M."/>
            <person name="Emerson J.B."/>
            <person name="Anantharaman K."/>
            <person name="Thomas B.C."/>
            <person name="Malmstrom R."/>
            <person name="Stieglmeier M."/>
            <person name="Klingl A."/>
            <person name="Woyke T."/>
            <person name="Ryan C.M."/>
            <person name="Banfield J.F."/>
        </authorList>
    </citation>
    <scope>NUCLEOTIDE SEQUENCE [LARGE SCALE GENOMIC DNA]</scope>
    <source>
        <strain evidence="10">CG17_big_fil_post_rev_8_21_14_2_50_48_46</strain>
    </source>
</reference>
<evidence type="ECO:0000256" key="3">
    <source>
        <dbReference type="ARBA" id="ARBA00022769"/>
    </source>
</evidence>
<evidence type="ECO:0000313" key="11">
    <source>
        <dbReference type="Proteomes" id="UP000231019"/>
    </source>
</evidence>
<comment type="function">
    <text evidence="6">The UvrABC repair system catalyzes the recognition and processing of DNA lesions. UvrC both incises the 5' and 3' sides of the lesion. The N-terminal half is responsible for the 3' incision and the C-terminal half is responsible for the 5' incision.</text>
</comment>
<dbReference type="PROSITE" id="PS50165">
    <property type="entry name" value="UVRC"/>
    <property type="match status" value="1"/>
</dbReference>
<dbReference type="Gene3D" id="3.40.1440.10">
    <property type="entry name" value="GIY-YIG endonuclease"/>
    <property type="match status" value="1"/>
</dbReference>
<evidence type="ECO:0000256" key="1">
    <source>
        <dbReference type="ARBA" id="ARBA00022490"/>
    </source>
</evidence>
<comment type="subunit">
    <text evidence="6">Interacts with UvrB in an incision complex.</text>
</comment>
<comment type="caution">
    <text evidence="10">The sequence shown here is derived from an EMBL/GenBank/DDBJ whole genome shotgun (WGS) entry which is preliminary data.</text>
</comment>
<dbReference type="InterPro" id="IPR001162">
    <property type="entry name" value="UvrC_RNase_H_dom"/>
</dbReference>
<dbReference type="InterPro" id="IPR010994">
    <property type="entry name" value="RuvA_2-like"/>
</dbReference>
<evidence type="ECO:0000259" key="8">
    <source>
        <dbReference type="PROSITE" id="PS50164"/>
    </source>
</evidence>
<evidence type="ECO:0000259" key="9">
    <source>
        <dbReference type="PROSITE" id="PS50165"/>
    </source>
</evidence>
<organism evidence="10 11">
    <name type="scientific">bacterium (Candidatus Blackallbacteria) CG17_big_fil_post_rev_8_21_14_2_50_48_46</name>
    <dbReference type="NCBI Taxonomy" id="2014261"/>
    <lineage>
        <taxon>Bacteria</taxon>
        <taxon>Candidatus Blackallbacteria</taxon>
    </lineage>
</organism>
<keyword evidence="1 6" id="KW-0963">Cytoplasm</keyword>
<evidence type="ECO:0000313" key="10">
    <source>
        <dbReference type="EMBL" id="PIW14386.1"/>
    </source>
</evidence>
<dbReference type="PANTHER" id="PTHR30562">
    <property type="entry name" value="UVRC/OXIDOREDUCTASE"/>
    <property type="match status" value="1"/>
</dbReference>
<comment type="subcellular location">
    <subcellularLocation>
        <location evidence="6">Cytoplasm</location>
    </subcellularLocation>
</comment>
<accession>A0A2M7FYI6</accession>
<dbReference type="CDD" id="cd10434">
    <property type="entry name" value="GIY-YIG_UvrC_Cho"/>
    <property type="match status" value="1"/>
</dbReference>
<dbReference type="InterPro" id="IPR050066">
    <property type="entry name" value="UvrABC_protein_C"/>
</dbReference>
<proteinExistence type="inferred from homology"/>
<keyword evidence="4 6" id="KW-0267">Excision nuclease</keyword>
<dbReference type="InterPro" id="IPR035901">
    <property type="entry name" value="GIY-YIG_endonuc_sf"/>
</dbReference>
<dbReference type="GO" id="GO:0003677">
    <property type="term" value="F:DNA binding"/>
    <property type="evidence" value="ECO:0007669"/>
    <property type="project" value="UniProtKB-UniRule"/>
</dbReference>
<gene>
    <name evidence="6" type="primary">uvrC</name>
    <name evidence="10" type="ORF">COW36_21710</name>
</gene>
<keyword evidence="2 6" id="KW-0227">DNA damage</keyword>
<dbReference type="PROSITE" id="PS50151">
    <property type="entry name" value="UVR"/>
    <property type="match status" value="1"/>
</dbReference>
<keyword evidence="5 6" id="KW-0234">DNA repair</keyword>
<feature type="domain" description="UvrC family homology region profile" evidence="9">
    <location>
        <begin position="267"/>
        <end position="482"/>
    </location>
</feature>
<comment type="similarity">
    <text evidence="6">Belongs to the UvrC family.</text>
</comment>
<evidence type="ECO:0000256" key="2">
    <source>
        <dbReference type="ARBA" id="ARBA00022763"/>
    </source>
</evidence>
<evidence type="ECO:0000256" key="6">
    <source>
        <dbReference type="HAMAP-Rule" id="MF_00203"/>
    </source>
</evidence>
<dbReference type="InterPro" id="IPR001943">
    <property type="entry name" value="UVR_dom"/>
</dbReference>
<dbReference type="Pfam" id="PF08459">
    <property type="entry name" value="UvrC_RNaseH_dom"/>
    <property type="match status" value="1"/>
</dbReference>
<dbReference type="GO" id="GO:0009381">
    <property type="term" value="F:excinuclease ABC activity"/>
    <property type="evidence" value="ECO:0007669"/>
    <property type="project" value="UniProtKB-UniRule"/>
</dbReference>
<dbReference type="GO" id="GO:0005737">
    <property type="term" value="C:cytoplasm"/>
    <property type="evidence" value="ECO:0007669"/>
    <property type="project" value="UniProtKB-SubCell"/>
</dbReference>
<dbReference type="FunFam" id="3.40.1440.10:FF:000001">
    <property type="entry name" value="UvrABC system protein C"/>
    <property type="match status" value="1"/>
</dbReference>
<keyword evidence="3 6" id="KW-0228">DNA excision</keyword>
<evidence type="ECO:0000256" key="5">
    <source>
        <dbReference type="ARBA" id="ARBA00023204"/>
    </source>
</evidence>
<sequence length="603" mass="69761">MDLQEQLKLIPSQPGVYLMHDHAGQIIYIGKARSLTHRVRSYFQTGRPLHGPKIEKMVEQVTRIETIITDTEVEALVLEEQLIRKYQPKYNTLLKNSKGFPYIRINWQDAYPRVEMVRQRQHKDKSLYFGPYPSASAINGLLAAIREIFPVEKCKDPRKEKQVCIYFQIKRCLGHCQKKVSSEAYKDMLQDIRLFLEGKSQVLREKLEARMRSHAAQMQYEQAAQMRDILAALQRYIVPTQNQKIVGKPEWNLDLIHMARNPLMCHLAVFPVREGILQTPLPHTFSIRQEDEPSEILTRFLYQFYSRDIDIPPEILLPQELEEPSLMENWLRERRQGKVGLHCPQRGEKKALLEMVEKNALAGLKKAESDAHYDLALEGLEELRQLLELKHPPHLIEGFDISHFQGQETVASLVALENGMQAKALYRRYKIRSAEGIPNDFVSMEEVVSRRYRKLAQENQALPDLILIDGGKGQVSAAMRAFDKAGLKPPALVGLAKKEELLIFPDRHEPVRLPRHSPALKLLQQLRDEAHRFALTYHRSLRKKRTLHSELDRVPGIGAHRPVHLLQVFGSLDKIKKAELQELMLKGGLPRKVAQTVYQYFRK</sequence>
<dbReference type="GO" id="GO:0009432">
    <property type="term" value="P:SOS response"/>
    <property type="evidence" value="ECO:0007669"/>
    <property type="project" value="UniProtKB-UniRule"/>
</dbReference>
<dbReference type="SUPFAM" id="SSF82771">
    <property type="entry name" value="GIY-YIG endonuclease"/>
    <property type="match status" value="1"/>
</dbReference>
<dbReference type="InterPro" id="IPR047296">
    <property type="entry name" value="GIY-YIG_UvrC_Cho"/>
</dbReference>
<dbReference type="Gene3D" id="3.30.420.340">
    <property type="entry name" value="UvrC, RNAse H endonuclease domain"/>
    <property type="match status" value="1"/>
</dbReference>
<dbReference type="PROSITE" id="PS50164">
    <property type="entry name" value="GIY_YIG"/>
    <property type="match status" value="1"/>
</dbReference>
<dbReference type="SMART" id="SM00465">
    <property type="entry name" value="GIYc"/>
    <property type="match status" value="1"/>
</dbReference>
<dbReference type="InterPro" id="IPR004791">
    <property type="entry name" value="UvrC"/>
</dbReference>
<dbReference type="AlphaFoldDB" id="A0A2M7FYI6"/>
<dbReference type="Gene3D" id="4.10.860.10">
    <property type="entry name" value="UVR domain"/>
    <property type="match status" value="1"/>
</dbReference>
<dbReference type="InterPro" id="IPR036876">
    <property type="entry name" value="UVR_dom_sf"/>
</dbReference>
<evidence type="ECO:0000259" key="7">
    <source>
        <dbReference type="PROSITE" id="PS50151"/>
    </source>
</evidence>
<dbReference type="PANTHER" id="PTHR30562:SF1">
    <property type="entry name" value="UVRABC SYSTEM PROTEIN C"/>
    <property type="match status" value="1"/>
</dbReference>
<evidence type="ECO:0000256" key="4">
    <source>
        <dbReference type="ARBA" id="ARBA00022881"/>
    </source>
</evidence>
<feature type="domain" description="UVR" evidence="7">
    <location>
        <begin position="201"/>
        <end position="236"/>
    </location>
</feature>
<dbReference type="SUPFAM" id="SSF46600">
    <property type="entry name" value="C-terminal UvrC-binding domain of UvrB"/>
    <property type="match status" value="1"/>
</dbReference>
<dbReference type="EMBL" id="PFFQ01000060">
    <property type="protein sequence ID" value="PIW14386.1"/>
    <property type="molecule type" value="Genomic_DNA"/>
</dbReference>
<keyword evidence="6" id="KW-0742">SOS response</keyword>
<dbReference type="SUPFAM" id="SSF47781">
    <property type="entry name" value="RuvA domain 2-like"/>
    <property type="match status" value="1"/>
</dbReference>
<dbReference type="GO" id="GO:0006289">
    <property type="term" value="P:nucleotide-excision repair"/>
    <property type="evidence" value="ECO:0007669"/>
    <property type="project" value="UniProtKB-UniRule"/>
</dbReference>
<dbReference type="InterPro" id="IPR000305">
    <property type="entry name" value="GIY-YIG_endonuc"/>
</dbReference>
<dbReference type="Pfam" id="PF22920">
    <property type="entry name" value="UvrC_RNaseH"/>
    <property type="match status" value="1"/>
</dbReference>